<dbReference type="Proteomes" id="UP000762676">
    <property type="component" value="Unassembled WGS sequence"/>
</dbReference>
<keyword evidence="2" id="KW-1185">Reference proteome</keyword>
<proteinExistence type="predicted"/>
<dbReference type="AlphaFoldDB" id="A0AAV4EX56"/>
<dbReference type="EMBL" id="BMAT01003903">
    <property type="protein sequence ID" value="GFR64716.1"/>
    <property type="molecule type" value="Genomic_DNA"/>
</dbReference>
<gene>
    <name evidence="1" type="ORF">ElyMa_001930600</name>
</gene>
<organism evidence="1 2">
    <name type="scientific">Elysia marginata</name>
    <dbReference type="NCBI Taxonomy" id="1093978"/>
    <lineage>
        <taxon>Eukaryota</taxon>
        <taxon>Metazoa</taxon>
        <taxon>Spiralia</taxon>
        <taxon>Lophotrochozoa</taxon>
        <taxon>Mollusca</taxon>
        <taxon>Gastropoda</taxon>
        <taxon>Heterobranchia</taxon>
        <taxon>Euthyneura</taxon>
        <taxon>Panpulmonata</taxon>
        <taxon>Sacoglossa</taxon>
        <taxon>Placobranchoidea</taxon>
        <taxon>Plakobranchidae</taxon>
        <taxon>Elysia</taxon>
    </lineage>
</organism>
<evidence type="ECO:0000313" key="1">
    <source>
        <dbReference type="EMBL" id="GFR64716.1"/>
    </source>
</evidence>
<sequence length="93" mass="10303">MNPYTAYSRGKRMLGMSLMKTVNAFIDTKQPKVSKSPKRTVTYNQAPSALDISTSKLIEVPEDLDFSVTSNDVSLNNLECLGTALKVENFIMP</sequence>
<reference evidence="1 2" key="1">
    <citation type="journal article" date="2021" name="Elife">
        <title>Chloroplast acquisition without the gene transfer in kleptoplastic sea slugs, Plakobranchus ocellatus.</title>
        <authorList>
            <person name="Maeda T."/>
            <person name="Takahashi S."/>
            <person name="Yoshida T."/>
            <person name="Shimamura S."/>
            <person name="Takaki Y."/>
            <person name="Nagai Y."/>
            <person name="Toyoda A."/>
            <person name="Suzuki Y."/>
            <person name="Arimoto A."/>
            <person name="Ishii H."/>
            <person name="Satoh N."/>
            <person name="Nishiyama T."/>
            <person name="Hasebe M."/>
            <person name="Maruyama T."/>
            <person name="Minagawa J."/>
            <person name="Obokata J."/>
            <person name="Shigenobu S."/>
        </authorList>
    </citation>
    <scope>NUCLEOTIDE SEQUENCE [LARGE SCALE GENOMIC DNA]</scope>
</reference>
<name>A0AAV4EX56_9GAST</name>
<accession>A0AAV4EX56</accession>
<protein>
    <submittedName>
        <fullName evidence="1">Uncharacterized protein</fullName>
    </submittedName>
</protein>
<evidence type="ECO:0000313" key="2">
    <source>
        <dbReference type="Proteomes" id="UP000762676"/>
    </source>
</evidence>
<comment type="caution">
    <text evidence="1">The sequence shown here is derived from an EMBL/GenBank/DDBJ whole genome shotgun (WGS) entry which is preliminary data.</text>
</comment>